<dbReference type="Proteomes" id="UP000433309">
    <property type="component" value="Unassembled WGS sequence"/>
</dbReference>
<dbReference type="PANTHER" id="PTHR35093:SF8">
    <property type="entry name" value="OUTER MEMBRANE PROTEIN NMB0088-RELATED"/>
    <property type="match status" value="1"/>
</dbReference>
<evidence type="ECO:0000256" key="7">
    <source>
        <dbReference type="ARBA" id="ARBA00023237"/>
    </source>
</evidence>
<dbReference type="GO" id="GO:0015483">
    <property type="term" value="F:long-chain fatty acid transporting porin activity"/>
    <property type="evidence" value="ECO:0007669"/>
    <property type="project" value="TreeGrafter"/>
</dbReference>
<evidence type="ECO:0000256" key="4">
    <source>
        <dbReference type="ARBA" id="ARBA00022692"/>
    </source>
</evidence>
<keyword evidence="4" id="KW-0812">Transmembrane</keyword>
<keyword evidence="10" id="KW-1185">Reference proteome</keyword>
<keyword evidence="7" id="KW-0998">Cell outer membrane</keyword>
<organism evidence="9 10">
    <name type="scientific">Duganella guangzhouensis</name>
    <dbReference type="NCBI Taxonomy" id="2666084"/>
    <lineage>
        <taxon>Bacteria</taxon>
        <taxon>Pseudomonadati</taxon>
        <taxon>Pseudomonadota</taxon>
        <taxon>Betaproteobacteria</taxon>
        <taxon>Burkholderiales</taxon>
        <taxon>Oxalobacteraceae</taxon>
        <taxon>Telluria group</taxon>
        <taxon>Duganella</taxon>
    </lineage>
</organism>
<protein>
    <submittedName>
        <fullName evidence="9">Transporter</fullName>
    </submittedName>
</protein>
<keyword evidence="6" id="KW-0472">Membrane</keyword>
<feature type="chain" id="PRO_5026333045" evidence="8">
    <location>
        <begin position="25"/>
        <end position="462"/>
    </location>
</feature>
<evidence type="ECO:0000256" key="6">
    <source>
        <dbReference type="ARBA" id="ARBA00023136"/>
    </source>
</evidence>
<dbReference type="Gene3D" id="2.40.160.60">
    <property type="entry name" value="Outer membrane protein transport protein (OMPP1/FadL/TodX)"/>
    <property type="match status" value="1"/>
</dbReference>
<evidence type="ECO:0000256" key="1">
    <source>
        <dbReference type="ARBA" id="ARBA00004571"/>
    </source>
</evidence>
<gene>
    <name evidence="9" type="ORF">GJ699_22720</name>
</gene>
<dbReference type="SUPFAM" id="SSF56935">
    <property type="entry name" value="Porins"/>
    <property type="match status" value="1"/>
</dbReference>
<sequence>MKLKKISLAVMTMWSVALSGAASASGYQFGSQTISGQGSAFSNAAEANDASVLFTNPAAMARLKGTELSAGLTLVVPHSSYTDLGSTNVLGKPTGGGNGGTFAPKLAGAPSFYLTHEINDRLAVGVGMFVPYGAKLDYGDNWVGRYSLQSIELKTVDINPSVSFKLNDRHSIGLGVSAQYMTAKMKQAGDVTTAAAEIGAQYGSSSAGISGDGQSRISGDDWAYGWNIGYMFQLDEATRFGLAYRSSIKQTLKGDWRWDFSKVTGSFTGGHLNGVSMRALAEEQEPSSKAAVSLATPETLSANLFHQLNPTIALMGDVTWTRNSRLQDLVISQSNGVGPATIHMNWRDTYRMSVGLNYQVKEGVMLRTGLGYDQSPISGGQARHPSLPDSARSLLSVGGSYRLNQNASIDWAYTYMHIKDALAGYTDTCNPALTTCSGNGETTTGAYKTYIQMVGIQYNHIF</sequence>
<accession>A0A6I2L6G9</accession>
<dbReference type="InterPro" id="IPR005017">
    <property type="entry name" value="OMPP1/FadL/TodX"/>
</dbReference>
<comment type="subcellular location">
    <subcellularLocation>
        <location evidence="1">Cell outer membrane</location>
        <topology evidence="1">Multi-pass membrane protein</topology>
    </subcellularLocation>
</comment>
<reference evidence="9 10" key="1">
    <citation type="submission" date="2019-11" db="EMBL/GenBank/DDBJ databases">
        <title>Novel species isolated from a subtropical stream in China.</title>
        <authorList>
            <person name="Lu H."/>
        </authorList>
    </citation>
    <scope>NUCLEOTIDE SEQUENCE [LARGE SCALE GENOMIC DNA]</scope>
    <source>
        <strain evidence="9 10">FT80W</strain>
    </source>
</reference>
<evidence type="ECO:0000256" key="8">
    <source>
        <dbReference type="SAM" id="SignalP"/>
    </source>
</evidence>
<name>A0A6I2L6G9_9BURK</name>
<evidence type="ECO:0000256" key="3">
    <source>
        <dbReference type="ARBA" id="ARBA00022452"/>
    </source>
</evidence>
<evidence type="ECO:0000313" key="10">
    <source>
        <dbReference type="Proteomes" id="UP000433309"/>
    </source>
</evidence>
<evidence type="ECO:0000256" key="2">
    <source>
        <dbReference type="ARBA" id="ARBA00008163"/>
    </source>
</evidence>
<feature type="signal peptide" evidence="8">
    <location>
        <begin position="1"/>
        <end position="24"/>
    </location>
</feature>
<dbReference type="Pfam" id="PF03349">
    <property type="entry name" value="Toluene_X"/>
    <property type="match status" value="1"/>
</dbReference>
<keyword evidence="3" id="KW-1134">Transmembrane beta strand</keyword>
<dbReference type="EMBL" id="WKJK01000013">
    <property type="protein sequence ID" value="MRW92817.1"/>
    <property type="molecule type" value="Genomic_DNA"/>
</dbReference>
<comment type="similarity">
    <text evidence="2">Belongs to the OmpP1/FadL family.</text>
</comment>
<dbReference type="GO" id="GO:0009279">
    <property type="term" value="C:cell outer membrane"/>
    <property type="evidence" value="ECO:0007669"/>
    <property type="project" value="UniProtKB-SubCell"/>
</dbReference>
<evidence type="ECO:0000256" key="5">
    <source>
        <dbReference type="ARBA" id="ARBA00022729"/>
    </source>
</evidence>
<evidence type="ECO:0000313" key="9">
    <source>
        <dbReference type="EMBL" id="MRW92817.1"/>
    </source>
</evidence>
<dbReference type="RefSeq" id="WP_154380600.1">
    <property type="nucleotide sequence ID" value="NZ_WKJK01000013.1"/>
</dbReference>
<proteinExistence type="inferred from homology"/>
<keyword evidence="5 8" id="KW-0732">Signal</keyword>
<dbReference type="PANTHER" id="PTHR35093">
    <property type="entry name" value="OUTER MEMBRANE PROTEIN NMB0088-RELATED"/>
    <property type="match status" value="1"/>
</dbReference>
<dbReference type="AlphaFoldDB" id="A0A6I2L6G9"/>
<comment type="caution">
    <text evidence="9">The sequence shown here is derived from an EMBL/GenBank/DDBJ whole genome shotgun (WGS) entry which is preliminary data.</text>
</comment>